<protein>
    <submittedName>
        <fullName evidence="1">Uncharacterized protein</fullName>
    </submittedName>
</protein>
<evidence type="ECO:0000313" key="1">
    <source>
        <dbReference type="EMBL" id="PVZ97043.1"/>
    </source>
</evidence>
<organism evidence="1 2">
    <name type="scientific">Smittium angustum</name>
    <dbReference type="NCBI Taxonomy" id="133377"/>
    <lineage>
        <taxon>Eukaryota</taxon>
        <taxon>Fungi</taxon>
        <taxon>Fungi incertae sedis</taxon>
        <taxon>Zoopagomycota</taxon>
        <taxon>Kickxellomycotina</taxon>
        <taxon>Harpellomycetes</taxon>
        <taxon>Harpellales</taxon>
        <taxon>Legeriomycetaceae</taxon>
        <taxon>Smittium</taxon>
    </lineage>
</organism>
<evidence type="ECO:0000313" key="2">
    <source>
        <dbReference type="Proteomes" id="UP000245591"/>
    </source>
</evidence>
<dbReference type="Proteomes" id="UP000245591">
    <property type="component" value="Unassembled WGS sequence"/>
</dbReference>
<gene>
    <name evidence="1" type="ORF">BB558_007022</name>
</gene>
<dbReference type="EMBL" id="MBFU01001017">
    <property type="protein sequence ID" value="PVZ97043.1"/>
    <property type="molecule type" value="Genomic_DNA"/>
</dbReference>
<keyword evidence="2" id="KW-1185">Reference proteome</keyword>
<accession>A0A2U1IW67</accession>
<reference evidence="1 2" key="1">
    <citation type="journal article" date="2018" name="MBio">
        <title>Comparative Genomics Reveals the Core Gene Toolbox for the Fungus-Insect Symbiosis.</title>
        <authorList>
            <person name="Wang Y."/>
            <person name="Stata M."/>
            <person name="Wang W."/>
            <person name="Stajich J.E."/>
            <person name="White M.M."/>
            <person name="Moncalvo J.M."/>
        </authorList>
    </citation>
    <scope>NUCLEOTIDE SEQUENCE [LARGE SCALE GENOMIC DNA]</scope>
    <source>
        <strain evidence="1 2">AUS-126-30</strain>
    </source>
</reference>
<comment type="caution">
    <text evidence="1">The sequence shown here is derived from an EMBL/GenBank/DDBJ whole genome shotgun (WGS) entry which is preliminary data.</text>
</comment>
<name>A0A2U1IW67_SMIAN</name>
<sequence>RLKLKGNYNIKTLAEHELASGRCIYSKYSASQKRCSAGTLTRVNVPETIDWLFNVFPGTLNSQLEEACHMTTNWTVTGWKLFGMNKERCRPIQMALYVSIKAVLRASRYISMTKLQKEMIITTAHHRACLAQIPTHTQKQAWVSGTTRWMKVVSKGDTKTHIINKFTEKARNKEKSKIEQWAKEKNIGDRCNWLNMELVFRNQQAGLRIIGKMRIGAF</sequence>
<feature type="non-terminal residue" evidence="1">
    <location>
        <position position="1"/>
    </location>
</feature>
<dbReference type="AlphaFoldDB" id="A0A2U1IW67"/>
<proteinExistence type="predicted"/>